<dbReference type="GeneID" id="14913530"/>
<evidence type="ECO:0000256" key="2">
    <source>
        <dbReference type="SAM" id="SignalP"/>
    </source>
</evidence>
<organism evidence="4 5">
    <name type="scientific">Acanthamoeba castellanii (strain ATCC 30010 / Neff)</name>
    <dbReference type="NCBI Taxonomy" id="1257118"/>
    <lineage>
        <taxon>Eukaryota</taxon>
        <taxon>Amoebozoa</taxon>
        <taxon>Discosea</taxon>
        <taxon>Longamoebia</taxon>
        <taxon>Centramoebida</taxon>
        <taxon>Acanthamoebidae</taxon>
        <taxon>Acanthamoeba</taxon>
    </lineage>
</organism>
<evidence type="ECO:0000256" key="1">
    <source>
        <dbReference type="SAM" id="MobiDB-lite"/>
    </source>
</evidence>
<dbReference type="Pfam" id="PF18442">
    <property type="entry name" value="G2BR"/>
    <property type="match status" value="1"/>
</dbReference>
<dbReference type="AlphaFoldDB" id="L8GJ12"/>
<dbReference type="RefSeq" id="XP_004335063.1">
    <property type="nucleotide sequence ID" value="XM_004335015.1"/>
</dbReference>
<keyword evidence="5" id="KW-1185">Reference proteome</keyword>
<reference evidence="4 5" key="1">
    <citation type="journal article" date="2013" name="Genome Biol.">
        <title>Genome of Acanthamoeba castellanii highlights extensive lateral gene transfer and early evolution of tyrosine kinase signaling.</title>
        <authorList>
            <person name="Clarke M."/>
            <person name="Lohan A.J."/>
            <person name="Liu B."/>
            <person name="Lagkouvardos I."/>
            <person name="Roy S."/>
            <person name="Zafar N."/>
            <person name="Bertelli C."/>
            <person name="Schilde C."/>
            <person name="Kianianmomeni A."/>
            <person name="Burglin T.R."/>
            <person name="Frech C."/>
            <person name="Turcotte B."/>
            <person name="Kopec K.O."/>
            <person name="Synnott J.M."/>
            <person name="Choo C."/>
            <person name="Paponov I."/>
            <person name="Finkler A."/>
            <person name="Soon Heng Tan C."/>
            <person name="Hutchins A.P."/>
            <person name="Weinmeier T."/>
            <person name="Rattei T."/>
            <person name="Chu J.S."/>
            <person name="Gimenez G."/>
            <person name="Irimia M."/>
            <person name="Rigden D.J."/>
            <person name="Fitzpatrick D.A."/>
            <person name="Lorenzo-Morales J."/>
            <person name="Bateman A."/>
            <person name="Chiu C.H."/>
            <person name="Tang P."/>
            <person name="Hegemann P."/>
            <person name="Fromm H."/>
            <person name="Raoult D."/>
            <person name="Greub G."/>
            <person name="Miranda-Saavedra D."/>
            <person name="Chen N."/>
            <person name="Nash P."/>
            <person name="Ginger M.L."/>
            <person name="Horn M."/>
            <person name="Schaap P."/>
            <person name="Caler L."/>
            <person name="Loftus B."/>
        </authorList>
    </citation>
    <scope>NUCLEOTIDE SEQUENCE [LARGE SCALE GENOMIC DNA]</scope>
    <source>
        <strain evidence="4 5">Neff</strain>
    </source>
</reference>
<feature type="region of interest" description="Disordered" evidence="1">
    <location>
        <begin position="45"/>
        <end position="64"/>
    </location>
</feature>
<feature type="region of interest" description="Disordered" evidence="1">
    <location>
        <begin position="114"/>
        <end position="154"/>
    </location>
</feature>
<protein>
    <recommendedName>
        <fullName evidence="3">E3 ubiquitin-protein ligase AMFR Ube2g2-binding region domain-containing protein</fullName>
    </recommendedName>
</protein>
<feature type="compositionally biased region" description="Low complexity" evidence="1">
    <location>
        <begin position="114"/>
        <end position="143"/>
    </location>
</feature>
<feature type="domain" description="E3 ubiquitin-protein ligase AMFR Ube2g2-binding region" evidence="3">
    <location>
        <begin position="84"/>
        <end position="110"/>
    </location>
</feature>
<dbReference type="EMBL" id="KB008103">
    <property type="protein sequence ID" value="ELR13050.1"/>
    <property type="molecule type" value="Genomic_DNA"/>
</dbReference>
<sequence length="175" mass="18291">MYVVLVLLIVLYIAFKNSERIARWLKNVLFAGEVANVPAVTVGGTTSAGSAPATKGSRAGGSPSVARVATVPAGGVAAKGFPKSAEERQQLLQLRKQQMVEEARRKYLEKLTGPSAPAAAASSSSSSSSAAVEAPVEAEAPAETLIESDAADVSNEVRRRRALEAVEKRLRTSAE</sequence>
<proteinExistence type="predicted"/>
<gene>
    <name evidence="4" type="ORF">ACA1_097340</name>
</gene>
<evidence type="ECO:0000313" key="4">
    <source>
        <dbReference type="EMBL" id="ELR13050.1"/>
    </source>
</evidence>
<keyword evidence="2" id="KW-0732">Signal</keyword>
<feature type="signal peptide" evidence="2">
    <location>
        <begin position="1"/>
        <end position="18"/>
    </location>
</feature>
<evidence type="ECO:0000313" key="5">
    <source>
        <dbReference type="Proteomes" id="UP000011083"/>
    </source>
</evidence>
<dbReference type="VEuPathDB" id="AmoebaDB:ACA1_097340"/>
<dbReference type="KEGG" id="acan:ACA1_097340"/>
<feature type="chain" id="PRO_5003989568" description="E3 ubiquitin-protein ligase AMFR Ube2g2-binding region domain-containing protein" evidence="2">
    <location>
        <begin position="19"/>
        <end position="175"/>
    </location>
</feature>
<evidence type="ECO:0000259" key="3">
    <source>
        <dbReference type="Pfam" id="PF18442"/>
    </source>
</evidence>
<name>L8GJ12_ACACF</name>
<dbReference type="InterPro" id="IPR040675">
    <property type="entry name" value="AMFR_Ube2g2-bd"/>
</dbReference>
<dbReference type="Proteomes" id="UP000011083">
    <property type="component" value="Unassembled WGS sequence"/>
</dbReference>
<accession>L8GJ12</accession>